<reference evidence="3" key="1">
    <citation type="journal article" date="2019" name="Int. J. Syst. Evol. Microbiol.">
        <title>The Global Catalogue of Microorganisms (GCM) 10K type strain sequencing project: providing services to taxonomists for standard genome sequencing and annotation.</title>
        <authorList>
            <consortium name="The Broad Institute Genomics Platform"/>
            <consortium name="The Broad Institute Genome Sequencing Center for Infectious Disease"/>
            <person name="Wu L."/>
            <person name="Ma J."/>
        </authorList>
    </citation>
    <scope>NUCLEOTIDE SEQUENCE [LARGE SCALE GENOMIC DNA]</scope>
    <source>
        <strain evidence="3">JCM 17543</strain>
    </source>
</reference>
<dbReference type="InterPro" id="IPR045936">
    <property type="entry name" value="DUF6356"/>
</dbReference>
<keyword evidence="1" id="KW-0472">Membrane</keyword>
<accession>A0ABP7LW78</accession>
<sequence length="129" mass="13860">MLTKSRVHLIEAGEDYFEHLRFAVGVGLMLIAAGLACIIHGLIPAVCTKTASRTVDELRRLFAERHTLASVLEEASGALTLVGLVALTTPAWALLLLSPGYPLPLLTAAFALAIPAAYLWTNPQLERVD</sequence>
<keyword evidence="1" id="KW-0812">Transmembrane</keyword>
<feature type="transmembrane region" description="Helical" evidence="1">
    <location>
        <begin position="101"/>
        <end position="120"/>
    </location>
</feature>
<dbReference type="EMBL" id="BAABBM010000001">
    <property type="protein sequence ID" value="GAA3907192.1"/>
    <property type="molecule type" value="Genomic_DNA"/>
</dbReference>
<keyword evidence="1" id="KW-1133">Transmembrane helix</keyword>
<evidence type="ECO:0000256" key="1">
    <source>
        <dbReference type="SAM" id="Phobius"/>
    </source>
</evidence>
<dbReference type="RefSeq" id="WP_344700225.1">
    <property type="nucleotide sequence ID" value="NZ_BAABBM010000001.1"/>
</dbReference>
<name>A0ABP7LW78_9SPHN</name>
<dbReference type="Pfam" id="PF19883">
    <property type="entry name" value="DUF6356"/>
    <property type="match status" value="1"/>
</dbReference>
<protein>
    <submittedName>
        <fullName evidence="2">Uncharacterized protein</fullName>
    </submittedName>
</protein>
<evidence type="ECO:0000313" key="2">
    <source>
        <dbReference type="EMBL" id="GAA3907192.1"/>
    </source>
</evidence>
<dbReference type="Proteomes" id="UP001500827">
    <property type="component" value="Unassembled WGS sequence"/>
</dbReference>
<comment type="caution">
    <text evidence="2">The sequence shown here is derived from an EMBL/GenBank/DDBJ whole genome shotgun (WGS) entry which is preliminary data.</text>
</comment>
<evidence type="ECO:0000313" key="3">
    <source>
        <dbReference type="Proteomes" id="UP001500827"/>
    </source>
</evidence>
<feature type="transmembrane region" description="Helical" evidence="1">
    <location>
        <begin position="75"/>
        <end position="95"/>
    </location>
</feature>
<gene>
    <name evidence="2" type="ORF">GCM10022276_27070</name>
</gene>
<feature type="transmembrane region" description="Helical" evidence="1">
    <location>
        <begin position="20"/>
        <end position="43"/>
    </location>
</feature>
<keyword evidence="3" id="KW-1185">Reference proteome</keyword>
<proteinExistence type="predicted"/>
<organism evidence="2 3">
    <name type="scientific">Sphingomonas limnosediminicola</name>
    <dbReference type="NCBI Taxonomy" id="940133"/>
    <lineage>
        <taxon>Bacteria</taxon>
        <taxon>Pseudomonadati</taxon>
        <taxon>Pseudomonadota</taxon>
        <taxon>Alphaproteobacteria</taxon>
        <taxon>Sphingomonadales</taxon>
        <taxon>Sphingomonadaceae</taxon>
        <taxon>Sphingomonas</taxon>
    </lineage>
</organism>